<evidence type="ECO:0000259" key="1">
    <source>
        <dbReference type="Pfam" id="PF09002"/>
    </source>
</evidence>
<dbReference type="EMBL" id="JAPWGY010000001">
    <property type="protein sequence ID" value="MCZ4279557.1"/>
    <property type="molecule type" value="Genomic_DNA"/>
</dbReference>
<sequence length="420" mass="46590">MTTGDGDTTQSGMKHRNGPVHICLVSDQALANINPALAHEPNRALFPARRVILICDQEHLEQARYQKQVLLDHDITTDIHAVVQGFDPLDIAALIGQVSAVFDTLSPAEKLSVALNASGGSKALSLAAVSVFMRNSLPVFLVDARNDRLVWLSGEEKGTFDIPDKADLEDVFASNGFRIIGPVPVRHSIKPKLLRLGERMAKNVTAFARVMGPFNGYVSRAKDEGGVYRAGPVSHKMRENADFHRMVDYFCDTGLLSWQGHHLVFRGLEAARFLRGGWFEFYAYAVIDQLRQDWARDNYPVQIGDLASGVNIEAPTGSRNEIDVAFLCNNRLYLIECKTGYFDEDAHPTGPASTMLYKLDWLGDIGAPVSKTAIFSYRPIPEHDRSRARQMNIDVIAGGTEILQLREFLEQWIEVPAEAG</sequence>
<dbReference type="Gene3D" id="1.10.10.680">
    <property type="entry name" value="Hypothetical protein VC1899 (Restriction endonuclease-like)"/>
    <property type="match status" value="1"/>
</dbReference>
<protein>
    <submittedName>
        <fullName evidence="3">DUF1887 family CARF protein</fullName>
    </submittedName>
</protein>
<dbReference type="InterPro" id="IPR011335">
    <property type="entry name" value="Restrct_endonuc-II-like"/>
</dbReference>
<accession>A0ABT4LEM8</accession>
<dbReference type="InterPro" id="IPR011856">
    <property type="entry name" value="tRNA_endonuc-like_dom_sf"/>
</dbReference>
<dbReference type="InterPro" id="IPR056339">
    <property type="entry name" value="CARF_Card1"/>
</dbReference>
<dbReference type="SUPFAM" id="SSF52980">
    <property type="entry name" value="Restriction endonuclease-like"/>
    <property type="match status" value="1"/>
</dbReference>
<feature type="domain" description="Card1 CARF" evidence="2">
    <location>
        <begin position="20"/>
        <end position="142"/>
    </location>
</feature>
<dbReference type="Proteomes" id="UP001069802">
    <property type="component" value="Unassembled WGS sequence"/>
</dbReference>
<gene>
    <name evidence="3" type="ORF">O4H49_02130</name>
</gene>
<reference evidence="3" key="1">
    <citation type="submission" date="2022-12" db="EMBL/GenBank/DDBJ databases">
        <title>Bacterial isolates from different developmental stages of Nematostella vectensis.</title>
        <authorList>
            <person name="Fraune S."/>
        </authorList>
    </citation>
    <scope>NUCLEOTIDE SEQUENCE</scope>
    <source>
        <strain evidence="3">G21630-S1</strain>
    </source>
</reference>
<dbReference type="InterPro" id="IPR015093">
    <property type="entry name" value="Card1_endonucl_dom"/>
</dbReference>
<evidence type="ECO:0000313" key="4">
    <source>
        <dbReference type="Proteomes" id="UP001069802"/>
    </source>
</evidence>
<dbReference type="RefSeq" id="WP_269421757.1">
    <property type="nucleotide sequence ID" value="NZ_JAPWGY010000001.1"/>
</dbReference>
<dbReference type="Gene3D" id="3.40.1350.10">
    <property type="match status" value="1"/>
</dbReference>
<dbReference type="Gene3D" id="3.40.50.10770">
    <property type="entry name" value="Hypothetical protein VC1899 like domain (Restriction endonuclease-like)"/>
    <property type="match status" value="1"/>
</dbReference>
<organism evidence="3 4">
    <name type="scientific">Kiloniella laminariae</name>
    <dbReference type="NCBI Taxonomy" id="454162"/>
    <lineage>
        <taxon>Bacteria</taxon>
        <taxon>Pseudomonadati</taxon>
        <taxon>Pseudomonadota</taxon>
        <taxon>Alphaproteobacteria</taxon>
        <taxon>Rhodospirillales</taxon>
        <taxon>Kiloniellaceae</taxon>
        <taxon>Kiloniella</taxon>
    </lineage>
</organism>
<comment type="caution">
    <text evidence="3">The sequence shown here is derived from an EMBL/GenBank/DDBJ whole genome shotgun (WGS) entry which is preliminary data.</text>
</comment>
<keyword evidence="4" id="KW-1185">Reference proteome</keyword>
<dbReference type="CDD" id="cd22364">
    <property type="entry name" value="VC1899-like"/>
    <property type="match status" value="1"/>
</dbReference>
<evidence type="ECO:0000313" key="3">
    <source>
        <dbReference type="EMBL" id="MCZ4279557.1"/>
    </source>
</evidence>
<feature type="domain" description="Card1 endonuclease" evidence="1">
    <location>
        <begin position="269"/>
        <end position="413"/>
    </location>
</feature>
<dbReference type="Pfam" id="PF23400">
    <property type="entry name" value="CARF_Card1"/>
    <property type="match status" value="1"/>
</dbReference>
<dbReference type="Pfam" id="PF09002">
    <property type="entry name" value="Card1_endonuc"/>
    <property type="match status" value="1"/>
</dbReference>
<evidence type="ECO:0000259" key="2">
    <source>
        <dbReference type="Pfam" id="PF23400"/>
    </source>
</evidence>
<proteinExistence type="predicted"/>
<name>A0ABT4LEM8_9PROT</name>